<gene>
    <name evidence="2" type="ORF">LCGC14_2578620</name>
</gene>
<dbReference type="EMBL" id="LAZR01042991">
    <property type="protein sequence ID" value="KKL08163.1"/>
    <property type="molecule type" value="Genomic_DNA"/>
</dbReference>
<name>A0A0F9D7R9_9ZZZZ</name>
<comment type="caution">
    <text evidence="2">The sequence shown here is derived from an EMBL/GenBank/DDBJ whole genome shotgun (WGS) entry which is preliminary data.</text>
</comment>
<accession>A0A0F9D7R9</accession>
<evidence type="ECO:0000313" key="2">
    <source>
        <dbReference type="EMBL" id="KKL08163.1"/>
    </source>
</evidence>
<evidence type="ECO:0000256" key="1">
    <source>
        <dbReference type="SAM" id="MobiDB-lite"/>
    </source>
</evidence>
<dbReference type="AlphaFoldDB" id="A0A0F9D7R9"/>
<protein>
    <submittedName>
        <fullName evidence="2">Uncharacterized protein</fullName>
    </submittedName>
</protein>
<organism evidence="2">
    <name type="scientific">marine sediment metagenome</name>
    <dbReference type="NCBI Taxonomy" id="412755"/>
    <lineage>
        <taxon>unclassified sequences</taxon>
        <taxon>metagenomes</taxon>
        <taxon>ecological metagenomes</taxon>
    </lineage>
</organism>
<feature type="region of interest" description="Disordered" evidence="1">
    <location>
        <begin position="41"/>
        <end position="66"/>
    </location>
</feature>
<reference evidence="2" key="1">
    <citation type="journal article" date="2015" name="Nature">
        <title>Complex archaea that bridge the gap between prokaryotes and eukaryotes.</title>
        <authorList>
            <person name="Spang A."/>
            <person name="Saw J.H."/>
            <person name="Jorgensen S.L."/>
            <person name="Zaremba-Niedzwiedzka K."/>
            <person name="Martijn J."/>
            <person name="Lind A.E."/>
            <person name="van Eijk R."/>
            <person name="Schleper C."/>
            <person name="Guy L."/>
            <person name="Ettema T.J."/>
        </authorList>
    </citation>
    <scope>NUCLEOTIDE SEQUENCE</scope>
</reference>
<proteinExistence type="predicted"/>
<feature type="compositionally biased region" description="Basic and acidic residues" evidence="1">
    <location>
        <begin position="55"/>
        <end position="66"/>
    </location>
</feature>
<sequence>MSERKRKGEERKEKFLEKNTIGYYRNKPVIRAFGKYMYIDDKGRGKPIPPSQLKNWKDKQKAGEDK</sequence>